<evidence type="ECO:0000313" key="7">
    <source>
        <dbReference type="EMBL" id="SES87793.1"/>
    </source>
</evidence>
<dbReference type="PANTHER" id="PTHR30448:SF0">
    <property type="entry name" value="RNASE ADAPTER PROTEIN RAPZ"/>
    <property type="match status" value="1"/>
</dbReference>
<dbReference type="RefSeq" id="WP_074647638.1">
    <property type="nucleotide sequence ID" value="NZ_FOIL01000001.1"/>
</dbReference>
<keyword evidence="2 4" id="KW-0067">ATP-binding</keyword>
<accession>A0A1I0A2A4</accession>
<sequence>MRLVIVTGMSGAGKTTALKTLEDMGFYCADNLPIPLVDKFAELVRDSGSGISTAALGVDIRSGDELPELANTLDQWTKNGIPYSILFLDSNEDALVRRFKQTRRAHPLTPGGRVETGIREERKQLEFLKKRADYIIDTSALLTRDLRDELGRIFVKNEKFSSLFVTVLSFGFKYGIPRDADLVFDVRFLPNPYYVDALKHRTGNEKEVQDYVRQGGTCNEFLKRISDLLDFLIPYYVKEGKNQLVIAIGCTGGKHRSVTVANLLHEALKSHQEIGLRIEHRDADRDGKQG</sequence>
<dbReference type="HAMAP" id="MF_00636">
    <property type="entry name" value="RapZ_like"/>
    <property type="match status" value="1"/>
</dbReference>
<evidence type="ECO:0000256" key="1">
    <source>
        <dbReference type="ARBA" id="ARBA00022741"/>
    </source>
</evidence>
<evidence type="ECO:0000256" key="3">
    <source>
        <dbReference type="ARBA" id="ARBA00023134"/>
    </source>
</evidence>
<evidence type="ECO:0000256" key="4">
    <source>
        <dbReference type="HAMAP-Rule" id="MF_00636"/>
    </source>
</evidence>
<name>A0A1I0A2A4_9FIRM</name>
<dbReference type="InterPro" id="IPR005337">
    <property type="entry name" value="RapZ-like"/>
</dbReference>
<dbReference type="STRING" id="1526.SAMN02910262_00145"/>
<dbReference type="SUPFAM" id="SSF52540">
    <property type="entry name" value="P-loop containing nucleoside triphosphate hydrolases"/>
    <property type="match status" value="1"/>
</dbReference>
<dbReference type="Pfam" id="PF22740">
    <property type="entry name" value="PapZ_C"/>
    <property type="match status" value="1"/>
</dbReference>
<keyword evidence="1 4" id="KW-0547">Nucleotide-binding</keyword>
<dbReference type="GO" id="GO:0005525">
    <property type="term" value="F:GTP binding"/>
    <property type="evidence" value="ECO:0007669"/>
    <property type="project" value="UniProtKB-UniRule"/>
</dbReference>
<proteinExistence type="inferred from homology"/>
<dbReference type="InterPro" id="IPR053931">
    <property type="entry name" value="RapZ_C"/>
</dbReference>
<dbReference type="EMBL" id="FOIL01000001">
    <property type="protein sequence ID" value="SES87793.1"/>
    <property type="molecule type" value="Genomic_DNA"/>
</dbReference>
<dbReference type="eggNOG" id="COG1660">
    <property type="taxonomic scope" value="Bacteria"/>
</dbReference>
<dbReference type="Proteomes" id="UP000199820">
    <property type="component" value="Unassembled WGS sequence"/>
</dbReference>
<dbReference type="GO" id="GO:0005524">
    <property type="term" value="F:ATP binding"/>
    <property type="evidence" value="ECO:0007669"/>
    <property type="project" value="UniProtKB-UniRule"/>
</dbReference>
<feature type="binding site" evidence="4">
    <location>
        <begin position="59"/>
        <end position="62"/>
    </location>
    <ligand>
        <name>GTP</name>
        <dbReference type="ChEBI" id="CHEBI:37565"/>
    </ligand>
</feature>
<dbReference type="AlphaFoldDB" id="A0A1I0A2A4"/>
<evidence type="ECO:0000259" key="5">
    <source>
        <dbReference type="Pfam" id="PF03668"/>
    </source>
</evidence>
<organism evidence="7 8">
    <name type="scientific">[Clostridium] aminophilum</name>
    <dbReference type="NCBI Taxonomy" id="1526"/>
    <lineage>
        <taxon>Bacteria</taxon>
        <taxon>Bacillati</taxon>
        <taxon>Bacillota</taxon>
        <taxon>Clostridia</taxon>
        <taxon>Lachnospirales</taxon>
        <taxon>Lachnospiraceae</taxon>
    </lineage>
</organism>
<feature type="binding site" evidence="4">
    <location>
        <begin position="8"/>
        <end position="15"/>
    </location>
    <ligand>
        <name>ATP</name>
        <dbReference type="ChEBI" id="CHEBI:30616"/>
    </ligand>
</feature>
<feature type="domain" description="RapZ-like N-terminal" evidence="5">
    <location>
        <begin position="1"/>
        <end position="157"/>
    </location>
</feature>
<dbReference type="InterPro" id="IPR027417">
    <property type="entry name" value="P-loop_NTPase"/>
</dbReference>
<reference evidence="8" key="1">
    <citation type="submission" date="2016-10" db="EMBL/GenBank/DDBJ databases">
        <authorList>
            <person name="Varghese N."/>
            <person name="Submissions S."/>
        </authorList>
    </citation>
    <scope>NUCLEOTIDE SEQUENCE [LARGE SCALE GENOMIC DNA]</scope>
    <source>
        <strain evidence="8">KH1P1</strain>
    </source>
</reference>
<dbReference type="OrthoDB" id="9784461at2"/>
<evidence type="ECO:0000256" key="2">
    <source>
        <dbReference type="ARBA" id="ARBA00022840"/>
    </source>
</evidence>
<dbReference type="PIRSF" id="PIRSF005052">
    <property type="entry name" value="P-loopkin"/>
    <property type="match status" value="1"/>
</dbReference>
<evidence type="ECO:0000313" key="8">
    <source>
        <dbReference type="Proteomes" id="UP000199820"/>
    </source>
</evidence>
<dbReference type="PANTHER" id="PTHR30448">
    <property type="entry name" value="RNASE ADAPTER PROTEIN RAPZ"/>
    <property type="match status" value="1"/>
</dbReference>
<feature type="domain" description="RapZ C-terminal" evidence="6">
    <location>
        <begin position="165"/>
        <end position="283"/>
    </location>
</feature>
<protein>
    <submittedName>
        <fullName evidence="7">UPF0042 nucleotide-binding protein</fullName>
    </submittedName>
</protein>
<gene>
    <name evidence="7" type="ORF">SAMN04487771_100143</name>
</gene>
<keyword evidence="3 4" id="KW-0342">GTP-binding</keyword>
<dbReference type="Pfam" id="PF03668">
    <property type="entry name" value="RapZ-like_N"/>
    <property type="match status" value="1"/>
</dbReference>
<keyword evidence="8" id="KW-1185">Reference proteome</keyword>
<dbReference type="NCBIfam" id="NF003828">
    <property type="entry name" value="PRK05416.1"/>
    <property type="match status" value="1"/>
</dbReference>
<dbReference type="InterPro" id="IPR053930">
    <property type="entry name" value="RapZ-like_N"/>
</dbReference>
<evidence type="ECO:0000259" key="6">
    <source>
        <dbReference type="Pfam" id="PF22740"/>
    </source>
</evidence>